<feature type="chain" id="PRO_5046565438" evidence="8">
    <location>
        <begin position="18"/>
        <end position="1105"/>
    </location>
</feature>
<name>A0ABY6J448_9BACT</name>
<dbReference type="NCBIfam" id="TIGR04057">
    <property type="entry name" value="SusC_RagA_signa"/>
    <property type="match status" value="1"/>
</dbReference>
<evidence type="ECO:0000256" key="1">
    <source>
        <dbReference type="ARBA" id="ARBA00004571"/>
    </source>
</evidence>
<evidence type="ECO:0000256" key="2">
    <source>
        <dbReference type="ARBA" id="ARBA00022448"/>
    </source>
</evidence>
<dbReference type="Pfam" id="PF07715">
    <property type="entry name" value="Plug"/>
    <property type="match status" value="1"/>
</dbReference>
<dbReference type="Gene3D" id="2.40.170.20">
    <property type="entry name" value="TonB-dependent receptor, beta-barrel domain"/>
    <property type="match status" value="1"/>
</dbReference>
<evidence type="ECO:0000259" key="9">
    <source>
        <dbReference type="Pfam" id="PF07715"/>
    </source>
</evidence>
<keyword evidence="5 7" id="KW-0472">Membrane</keyword>
<proteinExistence type="inferred from homology"/>
<comment type="similarity">
    <text evidence="7">Belongs to the TonB-dependent receptor family.</text>
</comment>
<dbReference type="PROSITE" id="PS52016">
    <property type="entry name" value="TONB_DEPENDENT_REC_3"/>
    <property type="match status" value="1"/>
</dbReference>
<protein>
    <submittedName>
        <fullName evidence="10">SusC/RagA family TonB-linked outer membrane protein</fullName>
    </submittedName>
</protein>
<dbReference type="InterPro" id="IPR023997">
    <property type="entry name" value="TonB-dep_OMP_SusC/RagA_CS"/>
</dbReference>
<evidence type="ECO:0000256" key="7">
    <source>
        <dbReference type="PROSITE-ProRule" id="PRU01360"/>
    </source>
</evidence>
<keyword evidence="6 7" id="KW-0998">Cell outer membrane</keyword>
<dbReference type="InterPro" id="IPR039426">
    <property type="entry name" value="TonB-dep_rcpt-like"/>
</dbReference>
<evidence type="ECO:0000256" key="6">
    <source>
        <dbReference type="ARBA" id="ARBA00023237"/>
    </source>
</evidence>
<accession>A0ABY6J448</accession>
<keyword evidence="2 7" id="KW-0813">Transport</keyword>
<keyword evidence="8" id="KW-0732">Signal</keyword>
<dbReference type="SUPFAM" id="SSF56935">
    <property type="entry name" value="Porins"/>
    <property type="match status" value="1"/>
</dbReference>
<dbReference type="InterPro" id="IPR012910">
    <property type="entry name" value="Plug_dom"/>
</dbReference>
<keyword evidence="11" id="KW-1185">Reference proteome</keyword>
<dbReference type="RefSeq" id="WP_264282338.1">
    <property type="nucleotide sequence ID" value="NZ_CP107006.1"/>
</dbReference>
<evidence type="ECO:0000313" key="10">
    <source>
        <dbReference type="EMBL" id="UYQ94455.1"/>
    </source>
</evidence>
<evidence type="ECO:0000256" key="8">
    <source>
        <dbReference type="SAM" id="SignalP"/>
    </source>
</evidence>
<reference evidence="10" key="1">
    <citation type="submission" date="2022-10" db="EMBL/GenBank/DDBJ databases">
        <title>Chitinophaga sp. nov., isolated from soil.</title>
        <authorList>
            <person name="Jeon C.O."/>
        </authorList>
    </citation>
    <scope>NUCLEOTIDE SEQUENCE</scope>
    <source>
        <strain evidence="10">R8</strain>
    </source>
</reference>
<dbReference type="SUPFAM" id="SSF49464">
    <property type="entry name" value="Carboxypeptidase regulatory domain-like"/>
    <property type="match status" value="1"/>
</dbReference>
<evidence type="ECO:0000313" key="11">
    <source>
        <dbReference type="Proteomes" id="UP001162741"/>
    </source>
</evidence>
<dbReference type="Gene3D" id="2.170.130.10">
    <property type="entry name" value="TonB-dependent receptor, plug domain"/>
    <property type="match status" value="1"/>
</dbReference>
<dbReference type="EMBL" id="CP107006">
    <property type="protein sequence ID" value="UYQ94455.1"/>
    <property type="molecule type" value="Genomic_DNA"/>
</dbReference>
<dbReference type="InterPro" id="IPR037066">
    <property type="entry name" value="Plug_dom_sf"/>
</dbReference>
<evidence type="ECO:0000256" key="3">
    <source>
        <dbReference type="ARBA" id="ARBA00022452"/>
    </source>
</evidence>
<organism evidence="10 11">
    <name type="scientific">Chitinophaga horti</name>
    <dbReference type="NCBI Taxonomy" id="2920382"/>
    <lineage>
        <taxon>Bacteria</taxon>
        <taxon>Pseudomonadati</taxon>
        <taxon>Bacteroidota</taxon>
        <taxon>Chitinophagia</taxon>
        <taxon>Chitinophagales</taxon>
        <taxon>Chitinophagaceae</taxon>
        <taxon>Chitinophaga</taxon>
    </lineage>
</organism>
<comment type="subcellular location">
    <subcellularLocation>
        <location evidence="1 7">Cell outer membrane</location>
        <topology evidence="1 7">Multi-pass membrane protein</topology>
    </subcellularLocation>
</comment>
<gene>
    <name evidence="10" type="ORF">MKQ68_05045</name>
</gene>
<evidence type="ECO:0000256" key="4">
    <source>
        <dbReference type="ARBA" id="ARBA00022692"/>
    </source>
</evidence>
<dbReference type="InterPro" id="IPR008969">
    <property type="entry name" value="CarboxyPept-like_regulatory"/>
</dbReference>
<feature type="domain" description="TonB-dependent receptor plug" evidence="9">
    <location>
        <begin position="231"/>
        <end position="356"/>
    </location>
</feature>
<dbReference type="InterPro" id="IPR036942">
    <property type="entry name" value="Beta-barrel_TonB_sf"/>
</dbReference>
<dbReference type="InterPro" id="IPR023996">
    <property type="entry name" value="TonB-dep_OMP_SusC/RagA"/>
</dbReference>
<feature type="signal peptide" evidence="8">
    <location>
        <begin position="1"/>
        <end position="17"/>
    </location>
</feature>
<keyword evidence="4 7" id="KW-0812">Transmembrane</keyword>
<sequence length="1105" mass="121234">MKLTVILLTAVLLQVQATGFSQSVTISGKDVPLKKIFDSVEKQTGYVVFYKREVLQDIKPVSVSVRDMSLAPFLDLVLADAPLSYLIEGKTIYLSEKKRVASSILDAAIPPPMVDVRGVVKNKAGELLAGATVRVIGLGGTTTSTQGTFEVLAMREGMIMQVSVLGYSPMELKVVKAGEGLALVPMNASQAKGVTMSREGNAYRVNIVLEIAISSLGEVVVNKGYYTESQRLSTGSVASVDAKAIEKQPITNVLQALQGRMPGLSIVQANGFPGSAFAVQVRGVNSMARASLPLYVIDGVPFLSEAINAQTGTEIIGANGSTNPLNSISPSDIEKIEVLKDGDATAIYGSRGANGVILITTKKGRAGKTRLDLSVNSGVSNVMRMMPTLKTPEYLEMRKLGFQNSGETPSVNNAPDLVTWDQNAYTDFQELLIGNTAKATDANITLSGGDARTNFLLSGSYHHETTVYYMDKFYKRGSANFSVNHRSLDEKLQVGFSAMYVADNNTLAVEDLTSRAYQLAPNFPLYNPDGSLYFNTFFQNPLGAMMRTNRNKSSNLNSSLTVRYKLADGLDLKVMGGFGRADMDQTQLTPRISQDPTQATAVSRAIFAYGVSNNYIVEPQLNFERTFGKGKLSALVGGSWQYRKSRQPFYTLANDFTSDDFLENISSAATVSTRSSATDYKFASLLARVNYVYNDRYVLNGVFRRDGSSRFGPNNRFGNFGSIGAAWIFSDEPFMAGQDWLSNGKLRGSFGITGSDNIGNYMYLDSYSSSSYNYNGYTGLVPTRIANNDFRWEETQKAEVALELGFLNDRIRFTPAYYQHQSSNQLINYTISAQAGFSSYQANLPATVQNSGWEFTLSTSNITKKDFTWTSNFNLSANRNKLKSFPNIRASSYYTSYIVGNPLSSVYTYQYTGIDATTGLPTVADLDKNNTISFGLFPIGRGDRDFYGTNYPKFFGGFNNAFTYKQFALDFMLQFVKQEGSDILTTTSYAPGYILNLSEDALERYIALEPVQKRHVRSNYNVAFGNLFSSDIMRVDASFIRLKNVAISYDLPAAMARKIRLSAARVYVQGQNLLTLTSYKGFDPETQGLSLPPLRTITAGLKISL</sequence>
<keyword evidence="3 7" id="KW-1134">Transmembrane beta strand</keyword>
<dbReference type="NCBIfam" id="TIGR04056">
    <property type="entry name" value="OMP_RagA_SusC"/>
    <property type="match status" value="1"/>
</dbReference>
<evidence type="ECO:0000256" key="5">
    <source>
        <dbReference type="ARBA" id="ARBA00023136"/>
    </source>
</evidence>
<dbReference type="Proteomes" id="UP001162741">
    <property type="component" value="Chromosome"/>
</dbReference>